<evidence type="ECO:0000256" key="1">
    <source>
        <dbReference type="SAM" id="MobiDB-lite"/>
    </source>
</evidence>
<organism evidence="2 3">
    <name type="scientific">Rhizopus oryzae</name>
    <name type="common">Mucormycosis agent</name>
    <name type="synonym">Rhizopus arrhizus var. delemar</name>
    <dbReference type="NCBI Taxonomy" id="64495"/>
    <lineage>
        <taxon>Eukaryota</taxon>
        <taxon>Fungi</taxon>
        <taxon>Fungi incertae sedis</taxon>
        <taxon>Mucoromycota</taxon>
        <taxon>Mucoromycotina</taxon>
        <taxon>Mucoromycetes</taxon>
        <taxon>Mucorales</taxon>
        <taxon>Mucorineae</taxon>
        <taxon>Rhizopodaceae</taxon>
        <taxon>Rhizopus</taxon>
    </lineage>
</organism>
<comment type="caution">
    <text evidence="2">The sequence shown here is derived from an EMBL/GenBank/DDBJ whole genome shotgun (WGS) entry which is preliminary data.</text>
</comment>
<sequence>MQLVIPRDDLRQERCSAACVQRNRFAQRAGHVDVEVRHIPVRALAVHEHHRPPQRPGVHASQQRKMLR</sequence>
<dbReference type="AlphaFoldDB" id="A0A9P6WRW2"/>
<name>A0A9P6WRW2_RHIOR</name>
<proteinExistence type="predicted"/>
<dbReference type="EMBL" id="JAANQT010012375">
    <property type="protein sequence ID" value="KAG1273747.1"/>
    <property type="molecule type" value="Genomic_DNA"/>
</dbReference>
<accession>A0A9P6WRW2</accession>
<gene>
    <name evidence="2" type="ORF">G6F64_015285</name>
</gene>
<reference evidence="2" key="1">
    <citation type="journal article" date="2020" name="Microb. Genom.">
        <title>Genetic diversity of clinical and environmental Mucorales isolates obtained from an investigation of mucormycosis cases among solid organ transplant recipients.</title>
        <authorList>
            <person name="Nguyen M.H."/>
            <person name="Kaul D."/>
            <person name="Muto C."/>
            <person name="Cheng S.J."/>
            <person name="Richter R.A."/>
            <person name="Bruno V.M."/>
            <person name="Liu G."/>
            <person name="Beyhan S."/>
            <person name="Sundermann A.J."/>
            <person name="Mounaud S."/>
            <person name="Pasculle A.W."/>
            <person name="Nierman W.C."/>
            <person name="Driscoll E."/>
            <person name="Cumbie R."/>
            <person name="Clancy C.J."/>
            <person name="Dupont C.L."/>
        </authorList>
    </citation>
    <scope>NUCLEOTIDE SEQUENCE</scope>
    <source>
        <strain evidence="2">GL11</strain>
    </source>
</reference>
<feature type="region of interest" description="Disordered" evidence="1">
    <location>
        <begin position="46"/>
        <end position="68"/>
    </location>
</feature>
<protein>
    <submittedName>
        <fullName evidence="2">Uncharacterized protein</fullName>
    </submittedName>
</protein>
<keyword evidence="3" id="KW-1185">Reference proteome</keyword>
<evidence type="ECO:0000313" key="3">
    <source>
        <dbReference type="Proteomes" id="UP000716291"/>
    </source>
</evidence>
<dbReference type="Proteomes" id="UP000716291">
    <property type="component" value="Unassembled WGS sequence"/>
</dbReference>
<evidence type="ECO:0000313" key="2">
    <source>
        <dbReference type="EMBL" id="KAG1273747.1"/>
    </source>
</evidence>